<keyword evidence="3" id="KW-0637">Prenyltransferase</keyword>
<organism evidence="9 10">
    <name type="scientific">Tritrichomonas foetus</name>
    <dbReference type="NCBI Taxonomy" id="1144522"/>
    <lineage>
        <taxon>Eukaryota</taxon>
        <taxon>Metamonada</taxon>
        <taxon>Parabasalia</taxon>
        <taxon>Tritrichomonadida</taxon>
        <taxon>Tritrichomonadidae</taxon>
        <taxon>Tritrichomonas</taxon>
    </lineage>
</organism>
<dbReference type="GO" id="GO:0004662">
    <property type="term" value="F:CAAX-protein geranylgeranyltransferase activity"/>
    <property type="evidence" value="ECO:0007669"/>
    <property type="project" value="TreeGrafter"/>
</dbReference>
<dbReference type="InterPro" id="IPR001330">
    <property type="entry name" value="Prenyltrans"/>
</dbReference>
<evidence type="ECO:0000256" key="6">
    <source>
        <dbReference type="ARBA" id="ARBA00022737"/>
    </source>
</evidence>
<dbReference type="OrthoDB" id="24893at2759"/>
<dbReference type="RefSeq" id="XP_068347389.1">
    <property type="nucleotide sequence ID" value="XM_068512726.1"/>
</dbReference>
<dbReference type="AlphaFoldDB" id="A0A1J4JAG1"/>
<dbReference type="CDD" id="cd02890">
    <property type="entry name" value="PTase"/>
    <property type="match status" value="1"/>
</dbReference>
<dbReference type="Proteomes" id="UP000179807">
    <property type="component" value="Unassembled WGS sequence"/>
</dbReference>
<dbReference type="InterPro" id="IPR008930">
    <property type="entry name" value="Terpenoid_cyclase/PrenylTrfase"/>
</dbReference>
<name>A0A1J4JAG1_9EUKA</name>
<dbReference type="PANTHER" id="PTHR11774">
    <property type="entry name" value="GERANYLGERANYL TRANSFERASE TYPE BETA SUBUNIT"/>
    <property type="match status" value="1"/>
</dbReference>
<evidence type="ECO:0000256" key="1">
    <source>
        <dbReference type="ARBA" id="ARBA00001947"/>
    </source>
</evidence>
<evidence type="ECO:0000313" key="9">
    <source>
        <dbReference type="EMBL" id="OHS94252.1"/>
    </source>
</evidence>
<evidence type="ECO:0000256" key="3">
    <source>
        <dbReference type="ARBA" id="ARBA00022602"/>
    </source>
</evidence>
<dbReference type="EMBL" id="MLAK01001335">
    <property type="protein sequence ID" value="OHS94252.1"/>
    <property type="molecule type" value="Genomic_DNA"/>
</dbReference>
<sequence length="329" mass="37001">MELNVDAISNYLQRLINGIPMQYQVMETVLGNIGYFCINGLAIIGKLDEVLSPERKKEIIDWVYTNQVQPPLLGGFRHSPAHFTPNHTVEETHIVMTFSYLAMLILLGDDLSRVDTKRVMESLHRLQLPNGSFLSHTLGSEDDLRFVFSAAATCKMLGTNDGVDVEKAIEFILSCQTYEGGFAYRPGDESHGGATYCAVAALDLWGALDRIKDKRLLAYWLSQRQEDGFNGRAHKLTDTCYSFWIGSPLSVLGWFDDIVDKRRLTSFIFSNYCDNGQFRPNSHDDPDIVHTFFSLSGLSLAGYPGTEPIHPSLGIVRKYIPERILNPQI</sequence>
<comment type="similarity">
    <text evidence="2">Belongs to the protein prenyltransferase subunit beta family.</text>
</comment>
<gene>
    <name evidence="9" type="ORF">TRFO_39564</name>
</gene>
<dbReference type="InterPro" id="IPR045089">
    <property type="entry name" value="PGGT1B-like"/>
</dbReference>
<comment type="cofactor">
    <cofactor evidence="1">
        <name>Zn(2+)</name>
        <dbReference type="ChEBI" id="CHEBI:29105"/>
    </cofactor>
</comment>
<dbReference type="SUPFAM" id="SSF48239">
    <property type="entry name" value="Terpenoid cyclases/Protein prenyltransferases"/>
    <property type="match status" value="1"/>
</dbReference>
<evidence type="ECO:0000256" key="5">
    <source>
        <dbReference type="ARBA" id="ARBA00022723"/>
    </source>
</evidence>
<protein>
    <submittedName>
        <fullName evidence="9">Prenyltransferase and squalene oxidase repeat family protein</fullName>
    </submittedName>
</protein>
<evidence type="ECO:0000256" key="4">
    <source>
        <dbReference type="ARBA" id="ARBA00022679"/>
    </source>
</evidence>
<dbReference type="GO" id="GO:0005953">
    <property type="term" value="C:CAAX-protein geranylgeranyltransferase complex"/>
    <property type="evidence" value="ECO:0007669"/>
    <property type="project" value="TreeGrafter"/>
</dbReference>
<dbReference type="GeneID" id="94847430"/>
<dbReference type="PANTHER" id="PTHR11774:SF4">
    <property type="entry name" value="GERANYLGERANYL TRANSFERASE TYPE-1 SUBUNIT BETA"/>
    <property type="match status" value="1"/>
</dbReference>
<proteinExistence type="inferred from homology"/>
<comment type="caution">
    <text evidence="9">The sequence shown here is derived from an EMBL/GenBank/DDBJ whole genome shotgun (WGS) entry which is preliminary data.</text>
</comment>
<dbReference type="VEuPathDB" id="TrichDB:TRFO_39564"/>
<evidence type="ECO:0000259" key="8">
    <source>
        <dbReference type="Pfam" id="PF00432"/>
    </source>
</evidence>
<dbReference type="Gene3D" id="1.50.10.20">
    <property type="match status" value="1"/>
</dbReference>
<evidence type="ECO:0000256" key="2">
    <source>
        <dbReference type="ARBA" id="ARBA00010497"/>
    </source>
</evidence>
<dbReference type="GO" id="GO:0046872">
    <property type="term" value="F:metal ion binding"/>
    <property type="evidence" value="ECO:0007669"/>
    <property type="project" value="UniProtKB-KW"/>
</dbReference>
<keyword evidence="6" id="KW-0677">Repeat</keyword>
<accession>A0A1J4JAG1</accession>
<keyword evidence="7" id="KW-0862">Zinc</keyword>
<evidence type="ECO:0000256" key="7">
    <source>
        <dbReference type="ARBA" id="ARBA00022833"/>
    </source>
</evidence>
<feature type="domain" description="Prenyltransferase alpha-alpha toroid" evidence="8">
    <location>
        <begin position="3"/>
        <end position="315"/>
    </location>
</feature>
<reference evidence="9" key="1">
    <citation type="submission" date="2016-10" db="EMBL/GenBank/DDBJ databases">
        <authorList>
            <person name="Benchimol M."/>
            <person name="Almeida L.G."/>
            <person name="Vasconcelos A.T."/>
            <person name="Perreira-Neves A."/>
            <person name="Rosa I.A."/>
            <person name="Tasca T."/>
            <person name="Bogo M.R."/>
            <person name="de Souza W."/>
        </authorList>
    </citation>
    <scope>NUCLEOTIDE SEQUENCE [LARGE SCALE GENOMIC DNA]</scope>
    <source>
        <strain evidence="9">K</strain>
    </source>
</reference>
<keyword evidence="10" id="KW-1185">Reference proteome</keyword>
<keyword evidence="4" id="KW-0808">Transferase</keyword>
<dbReference type="Pfam" id="PF00432">
    <property type="entry name" value="Prenyltrans"/>
    <property type="match status" value="1"/>
</dbReference>
<evidence type="ECO:0000313" key="10">
    <source>
        <dbReference type="Proteomes" id="UP000179807"/>
    </source>
</evidence>
<keyword evidence="5" id="KW-0479">Metal-binding</keyword>